<dbReference type="HOGENOM" id="CLU_139466_0_1_5"/>
<reference evidence="1 2" key="1">
    <citation type="journal article" date="2013" name="PLoS Genet.">
        <title>A gene transfer agent and a dynamic repertoire of secretion systems hold the keys to the explosive radiation of the emerging pathogen Bartonella.</title>
        <authorList>
            <person name="Guy L."/>
            <person name="Nystedt B."/>
            <person name="Toft C."/>
            <person name="Zaremba-Niedzwiedzka K."/>
            <person name="Berglund E.C."/>
            <person name="Granberg F."/>
            <person name="Naslund K."/>
            <person name="Eriksson A.S."/>
            <person name="Andersson S.G."/>
        </authorList>
    </citation>
    <scope>NUCLEOTIDE SEQUENCE [LARGE SCALE GENOMIC DNA]</scope>
    <source>
        <strain evidence="1 2">Aust/NH1</strain>
    </source>
</reference>
<dbReference type="Pfam" id="PF05866">
    <property type="entry name" value="RusA"/>
    <property type="match status" value="1"/>
</dbReference>
<dbReference type="RefSeq" id="WP_015398348.1">
    <property type="nucleotide sequence ID" value="NC_020300.1"/>
</dbReference>
<dbReference type="eggNOG" id="ENOG502ZCPI">
    <property type="taxonomic scope" value="Bacteria"/>
</dbReference>
<name>M1N4L8_BARAA</name>
<evidence type="ECO:0000313" key="2">
    <source>
        <dbReference type="Proteomes" id="UP000011729"/>
    </source>
</evidence>
<dbReference type="GO" id="GO:0000287">
    <property type="term" value="F:magnesium ion binding"/>
    <property type="evidence" value="ECO:0007669"/>
    <property type="project" value="InterPro"/>
</dbReference>
<dbReference type="STRING" id="1094489.BAnh1_09720"/>
<dbReference type="OrthoDB" id="7596919at2"/>
<dbReference type="InterPro" id="IPR036614">
    <property type="entry name" value="RusA-like_sf"/>
</dbReference>
<dbReference type="AlphaFoldDB" id="M1N4L8"/>
<dbReference type="GO" id="GO:0006310">
    <property type="term" value="P:DNA recombination"/>
    <property type="evidence" value="ECO:0007669"/>
    <property type="project" value="InterPro"/>
</dbReference>
<dbReference type="InterPro" id="IPR008822">
    <property type="entry name" value="Endonuclease_RusA-like"/>
</dbReference>
<dbReference type="Proteomes" id="UP000011729">
    <property type="component" value="Chromosome"/>
</dbReference>
<gene>
    <name evidence="1" type="ordered locus">BAnh1_09720</name>
</gene>
<sequence>MIRLELPFPPSVNAMYANGGNKRGRHKTARYKAWMTEAGYRIKDSHRQGLREYSLSVAVKRPDKRCRDIDNLVKPINDLLQGSGIIKNDSHCEQLTLSWDSTLNCECLVCVEPFQLTSREDDHHGERCQ</sequence>
<dbReference type="GO" id="GO:0006281">
    <property type="term" value="P:DNA repair"/>
    <property type="evidence" value="ECO:0007669"/>
    <property type="project" value="InterPro"/>
</dbReference>
<evidence type="ECO:0000313" key="1">
    <source>
        <dbReference type="EMBL" id="AGF74844.1"/>
    </source>
</evidence>
<dbReference type="EMBL" id="CP003123">
    <property type="protein sequence ID" value="AGF74844.1"/>
    <property type="molecule type" value="Genomic_DNA"/>
</dbReference>
<proteinExistence type="predicted"/>
<keyword evidence="2" id="KW-1185">Reference proteome</keyword>
<dbReference type="KEGG" id="baus:BAnh1_09720"/>
<organism evidence="1 2">
    <name type="scientific">Bartonella australis (strain Aust/NH1)</name>
    <dbReference type="NCBI Taxonomy" id="1094489"/>
    <lineage>
        <taxon>Bacteria</taxon>
        <taxon>Pseudomonadati</taxon>
        <taxon>Pseudomonadota</taxon>
        <taxon>Alphaproteobacteria</taxon>
        <taxon>Hyphomicrobiales</taxon>
        <taxon>Bartonellaceae</taxon>
        <taxon>Bartonella</taxon>
    </lineage>
</organism>
<dbReference type="SUPFAM" id="SSF103084">
    <property type="entry name" value="Holliday junction resolvase RusA"/>
    <property type="match status" value="1"/>
</dbReference>
<dbReference type="Gene3D" id="3.30.1330.70">
    <property type="entry name" value="Holliday junction resolvase RusA"/>
    <property type="match status" value="1"/>
</dbReference>
<accession>M1N4L8</accession>
<protein>
    <submittedName>
        <fullName evidence="1">Endodeoxyribonuclease RusA</fullName>
    </submittedName>
</protein>